<dbReference type="Proteomes" id="UP000198859">
    <property type="component" value="Chromosome I"/>
</dbReference>
<dbReference type="Pfam" id="PF00107">
    <property type="entry name" value="ADH_zinc_N"/>
    <property type="match status" value="1"/>
</dbReference>
<reference evidence="4" key="1">
    <citation type="submission" date="2016-10" db="EMBL/GenBank/DDBJ databases">
        <authorList>
            <person name="Varghese N."/>
            <person name="Submissions S."/>
        </authorList>
    </citation>
    <scope>NUCLEOTIDE SEQUENCE [LARGE SCALE GENOMIC DNA]</scope>
    <source>
        <strain evidence="4">DSM 22127</strain>
    </source>
</reference>
<organism evidence="3 4">
    <name type="scientific">Nocardioides scoriae</name>
    <dbReference type="NCBI Taxonomy" id="642780"/>
    <lineage>
        <taxon>Bacteria</taxon>
        <taxon>Bacillati</taxon>
        <taxon>Actinomycetota</taxon>
        <taxon>Actinomycetes</taxon>
        <taxon>Propionibacteriales</taxon>
        <taxon>Nocardioidaceae</taxon>
        <taxon>Nocardioides</taxon>
    </lineage>
</organism>
<name>A0A1H1V3I8_9ACTN</name>
<dbReference type="SUPFAM" id="SSF50129">
    <property type="entry name" value="GroES-like"/>
    <property type="match status" value="1"/>
</dbReference>
<dbReference type="PANTHER" id="PTHR43677">
    <property type="entry name" value="SHORT-CHAIN DEHYDROGENASE/REDUCTASE"/>
    <property type="match status" value="1"/>
</dbReference>
<dbReference type="Pfam" id="PF08240">
    <property type="entry name" value="ADH_N"/>
    <property type="match status" value="1"/>
</dbReference>
<keyword evidence="4" id="KW-1185">Reference proteome</keyword>
<dbReference type="Gene3D" id="3.90.180.10">
    <property type="entry name" value="Medium-chain alcohol dehydrogenases, catalytic domain"/>
    <property type="match status" value="1"/>
</dbReference>
<dbReference type="InterPro" id="IPR036291">
    <property type="entry name" value="NAD(P)-bd_dom_sf"/>
</dbReference>
<dbReference type="AlphaFoldDB" id="A0A1H1V3I8"/>
<protein>
    <submittedName>
        <fullName evidence="3">NADPH:quinone reductase</fullName>
    </submittedName>
</protein>
<dbReference type="EMBL" id="LT629757">
    <property type="protein sequence ID" value="SDS79347.1"/>
    <property type="molecule type" value="Genomic_DNA"/>
</dbReference>
<evidence type="ECO:0000259" key="1">
    <source>
        <dbReference type="Pfam" id="PF00107"/>
    </source>
</evidence>
<dbReference type="STRING" id="642780.SAMN04488570_2710"/>
<dbReference type="PANTHER" id="PTHR43677:SF11">
    <property type="entry name" value="ZINC-CONTAINING ALCOHOL DEHYDROGENASE"/>
    <property type="match status" value="1"/>
</dbReference>
<feature type="domain" description="Alcohol dehydrogenase-like C-terminal" evidence="1">
    <location>
        <begin position="153"/>
        <end position="269"/>
    </location>
</feature>
<dbReference type="InterPro" id="IPR051397">
    <property type="entry name" value="Zn-ADH-like_protein"/>
</dbReference>
<sequence length="326" mass="31878">MRAALVHRPGEAPAVGDRPDAVAAPGRTLVRTTAAPVVPLDVLAASGTSYFGRPATPYVPGVQGVGVVVDSQVHPAGIRVWCATSAGMAPGDGALAELCSVADADVVPLGAVDVGDAALAALGLSAVAAWACLAWRAGLAAGERVAVLGGGGAVGQAGIGAARVLGAGRVVAVCRGDAAAARAREAGADEVLVGVPPAELTDALRDAAGGPVDVVLDPVFGEVAEAACAALGDHGRLVNLGGSAGDTARLSSAALRSRSISVLGHTNNALSPRQRADALLAVADHAAAGRVAVAHRVVPLDDVGRAWGETAAGRAAPRWVVGFAGP</sequence>
<dbReference type="InterPro" id="IPR013149">
    <property type="entry name" value="ADH-like_C"/>
</dbReference>
<dbReference type="RefSeq" id="WP_091730587.1">
    <property type="nucleotide sequence ID" value="NZ_LT629757.1"/>
</dbReference>
<feature type="domain" description="Alcohol dehydrogenase-like N-terminal" evidence="2">
    <location>
        <begin position="25"/>
        <end position="109"/>
    </location>
</feature>
<accession>A0A1H1V3I8</accession>
<dbReference type="OrthoDB" id="4330785at2"/>
<evidence type="ECO:0000259" key="2">
    <source>
        <dbReference type="Pfam" id="PF08240"/>
    </source>
</evidence>
<dbReference type="GO" id="GO:0016491">
    <property type="term" value="F:oxidoreductase activity"/>
    <property type="evidence" value="ECO:0007669"/>
    <property type="project" value="TreeGrafter"/>
</dbReference>
<dbReference type="SUPFAM" id="SSF51735">
    <property type="entry name" value="NAD(P)-binding Rossmann-fold domains"/>
    <property type="match status" value="1"/>
</dbReference>
<gene>
    <name evidence="3" type="ORF">SAMN04488570_2710</name>
</gene>
<dbReference type="Gene3D" id="3.40.50.720">
    <property type="entry name" value="NAD(P)-binding Rossmann-like Domain"/>
    <property type="match status" value="1"/>
</dbReference>
<evidence type="ECO:0000313" key="3">
    <source>
        <dbReference type="EMBL" id="SDS79347.1"/>
    </source>
</evidence>
<evidence type="ECO:0000313" key="4">
    <source>
        <dbReference type="Proteomes" id="UP000198859"/>
    </source>
</evidence>
<dbReference type="InterPro" id="IPR011032">
    <property type="entry name" value="GroES-like_sf"/>
</dbReference>
<proteinExistence type="predicted"/>
<dbReference type="InterPro" id="IPR013154">
    <property type="entry name" value="ADH-like_N"/>
</dbReference>